<sequence length="71" mass="8003">MLTESGLDLTLGPEVHPEKLVVAVLPHPYHGRLVERVILYVRPNLTLKGEKYKLTWWSDGVAYYQPMAAAA</sequence>
<protein>
    <submittedName>
        <fullName evidence="1">Uncharacterized protein</fullName>
    </submittedName>
</protein>
<gene>
    <name evidence="1" type="ORF">ENW48_11140</name>
</gene>
<dbReference type="EMBL" id="DTKJ01000075">
    <property type="protein sequence ID" value="HGZ12749.1"/>
    <property type="molecule type" value="Genomic_DNA"/>
</dbReference>
<proteinExistence type="predicted"/>
<dbReference type="AlphaFoldDB" id="A0A7C5ANG2"/>
<name>A0A7C5ANG2_9BACT</name>
<comment type="caution">
    <text evidence="1">The sequence shown here is derived from an EMBL/GenBank/DDBJ whole genome shotgun (WGS) entry which is preliminary data.</text>
</comment>
<accession>A0A7C5ANG2</accession>
<organism evidence="1">
    <name type="scientific">Desulfobacca acetoxidans</name>
    <dbReference type="NCBI Taxonomy" id="60893"/>
    <lineage>
        <taxon>Bacteria</taxon>
        <taxon>Pseudomonadati</taxon>
        <taxon>Thermodesulfobacteriota</taxon>
        <taxon>Desulfobaccia</taxon>
        <taxon>Desulfobaccales</taxon>
        <taxon>Desulfobaccaceae</taxon>
        <taxon>Desulfobacca</taxon>
    </lineage>
</organism>
<evidence type="ECO:0000313" key="1">
    <source>
        <dbReference type="EMBL" id="HGZ12749.1"/>
    </source>
</evidence>
<reference evidence="1" key="1">
    <citation type="journal article" date="2020" name="mSystems">
        <title>Genome- and Community-Level Interaction Insights into Carbon Utilization and Element Cycling Functions of Hydrothermarchaeota in Hydrothermal Sediment.</title>
        <authorList>
            <person name="Zhou Z."/>
            <person name="Liu Y."/>
            <person name="Xu W."/>
            <person name="Pan J."/>
            <person name="Luo Z.H."/>
            <person name="Li M."/>
        </authorList>
    </citation>
    <scope>NUCLEOTIDE SEQUENCE [LARGE SCALE GENOMIC DNA]</scope>
    <source>
        <strain evidence="1">SpSt-853</strain>
    </source>
</reference>